<protein>
    <submittedName>
        <fullName evidence="1">Uncharacterized protein</fullName>
    </submittedName>
</protein>
<reference evidence="1" key="1">
    <citation type="submission" date="2023-04" db="EMBL/GenBank/DDBJ databases">
        <authorList>
            <consortium name="ELIXIR-Norway"/>
        </authorList>
    </citation>
    <scope>NUCLEOTIDE SEQUENCE [LARGE SCALE GENOMIC DNA]</scope>
</reference>
<accession>A0ABN8YTH9</accession>
<name>A0ABN8YTH9_RANTA</name>
<proteinExistence type="predicted"/>
<keyword evidence="2" id="KW-1185">Reference proteome</keyword>
<dbReference type="Proteomes" id="UP001176941">
    <property type="component" value="Chromosome 23"/>
</dbReference>
<dbReference type="EMBL" id="OX459959">
    <property type="protein sequence ID" value="CAI9164809.1"/>
    <property type="molecule type" value="Genomic_DNA"/>
</dbReference>
<evidence type="ECO:0000313" key="1">
    <source>
        <dbReference type="EMBL" id="CAI9164809.1"/>
    </source>
</evidence>
<sequence>MNESERDDQLKTECLPLSAPCWKNRVRTAARERKGFKLQRKEMQDGLFFFSLTPHVEHREWCPVTLISLYSNGRNQPGAPWRKSTWSWIRMQALKSAAWVGNLVLLFTACLL</sequence>
<gene>
    <name evidence="1" type="ORF">MRATA1EN1_LOCUS13771</name>
</gene>
<evidence type="ECO:0000313" key="2">
    <source>
        <dbReference type="Proteomes" id="UP001176941"/>
    </source>
</evidence>
<organism evidence="1 2">
    <name type="scientific">Rangifer tarandus platyrhynchus</name>
    <name type="common">Svalbard reindeer</name>
    <dbReference type="NCBI Taxonomy" id="3082113"/>
    <lineage>
        <taxon>Eukaryota</taxon>
        <taxon>Metazoa</taxon>
        <taxon>Chordata</taxon>
        <taxon>Craniata</taxon>
        <taxon>Vertebrata</taxon>
        <taxon>Euteleostomi</taxon>
        <taxon>Mammalia</taxon>
        <taxon>Eutheria</taxon>
        <taxon>Laurasiatheria</taxon>
        <taxon>Artiodactyla</taxon>
        <taxon>Ruminantia</taxon>
        <taxon>Pecora</taxon>
        <taxon>Cervidae</taxon>
        <taxon>Odocoileinae</taxon>
        <taxon>Rangifer</taxon>
    </lineage>
</organism>